<protein>
    <submittedName>
        <fullName evidence="2">Uncharacterized protein</fullName>
    </submittedName>
</protein>
<reference evidence="2" key="2">
    <citation type="submission" date="2020-09" db="EMBL/GenBank/DDBJ databases">
        <authorList>
            <person name="Sun Q."/>
            <person name="Ohkuma M."/>
        </authorList>
    </citation>
    <scope>NUCLEOTIDE SEQUENCE</scope>
    <source>
        <strain evidence="2">JCM 13064</strain>
    </source>
</reference>
<name>A0A917VS86_9ACTN</name>
<accession>A0A917VS86</accession>
<comment type="caution">
    <text evidence="2">The sequence shown here is derived from an EMBL/GenBank/DDBJ whole genome shotgun (WGS) entry which is preliminary data.</text>
</comment>
<dbReference type="EMBL" id="BMNT01000046">
    <property type="protein sequence ID" value="GGL13520.1"/>
    <property type="molecule type" value="Genomic_DNA"/>
</dbReference>
<evidence type="ECO:0000313" key="3">
    <source>
        <dbReference type="Proteomes" id="UP000645217"/>
    </source>
</evidence>
<proteinExistence type="predicted"/>
<evidence type="ECO:0000256" key="1">
    <source>
        <dbReference type="SAM" id="MobiDB-lite"/>
    </source>
</evidence>
<feature type="compositionally biased region" description="Basic and acidic residues" evidence="1">
    <location>
        <begin position="1"/>
        <end position="19"/>
    </location>
</feature>
<evidence type="ECO:0000313" key="2">
    <source>
        <dbReference type="EMBL" id="GGL13520.1"/>
    </source>
</evidence>
<organism evidence="2 3">
    <name type="scientific">Sphaerisporangium melleum</name>
    <dbReference type="NCBI Taxonomy" id="321316"/>
    <lineage>
        <taxon>Bacteria</taxon>
        <taxon>Bacillati</taxon>
        <taxon>Actinomycetota</taxon>
        <taxon>Actinomycetes</taxon>
        <taxon>Streptosporangiales</taxon>
        <taxon>Streptosporangiaceae</taxon>
        <taxon>Sphaerisporangium</taxon>
    </lineage>
</organism>
<feature type="compositionally biased region" description="Gly residues" evidence="1">
    <location>
        <begin position="20"/>
        <end position="29"/>
    </location>
</feature>
<sequence>MTSEALREEQGRDHEDHQYGGDGQAGGVDGAHRRSTALTTSPKIAKIATVRATKMTSAILRLLGFDFGMRAAAPDGRPHN</sequence>
<keyword evidence="3" id="KW-1185">Reference proteome</keyword>
<dbReference type="Proteomes" id="UP000645217">
    <property type="component" value="Unassembled WGS sequence"/>
</dbReference>
<gene>
    <name evidence="2" type="ORF">GCM10007964_64520</name>
</gene>
<reference evidence="2" key="1">
    <citation type="journal article" date="2014" name="Int. J. Syst. Evol. Microbiol.">
        <title>Complete genome sequence of Corynebacterium casei LMG S-19264T (=DSM 44701T), isolated from a smear-ripened cheese.</title>
        <authorList>
            <consortium name="US DOE Joint Genome Institute (JGI-PGF)"/>
            <person name="Walter F."/>
            <person name="Albersmeier A."/>
            <person name="Kalinowski J."/>
            <person name="Ruckert C."/>
        </authorList>
    </citation>
    <scope>NUCLEOTIDE SEQUENCE</scope>
    <source>
        <strain evidence="2">JCM 13064</strain>
    </source>
</reference>
<feature type="region of interest" description="Disordered" evidence="1">
    <location>
        <begin position="1"/>
        <end position="42"/>
    </location>
</feature>
<dbReference type="AlphaFoldDB" id="A0A917VS86"/>